<dbReference type="HOGENOM" id="CLU_1702882_0_0_5"/>
<dbReference type="AlphaFoldDB" id="Q07I66"/>
<organism evidence="1">
    <name type="scientific">Rhodopseudomonas palustris (strain BisA53)</name>
    <dbReference type="NCBI Taxonomy" id="316055"/>
    <lineage>
        <taxon>Bacteria</taxon>
        <taxon>Pseudomonadati</taxon>
        <taxon>Pseudomonadota</taxon>
        <taxon>Alphaproteobacteria</taxon>
        <taxon>Hyphomicrobiales</taxon>
        <taxon>Nitrobacteraceae</taxon>
        <taxon>Rhodopseudomonas</taxon>
    </lineage>
</organism>
<protein>
    <submittedName>
        <fullName evidence="1">Uncharacterized protein</fullName>
    </submittedName>
</protein>
<dbReference type="EMBL" id="CP000463">
    <property type="protein sequence ID" value="ABJ08368.1"/>
    <property type="molecule type" value="Genomic_DNA"/>
</dbReference>
<sequence length="153" mass="16681">MSMELYVLSDEQLPSIEAWQQAIDAAGFSLRLSTERPFAALRGALPVMLGDRATSFECDHWSAATLMAEMPDVAFGQGWSYALAFRWGADFDAGAATYMAASAYATATGGRVFDCAEGKLISPQRAGDIAREFEQSGPLVEEAVRRAMEKRRN</sequence>
<dbReference type="OrthoDB" id="7994539at2"/>
<gene>
    <name evidence="1" type="ordered locus">RPE_4444</name>
</gene>
<evidence type="ECO:0000313" key="1">
    <source>
        <dbReference type="EMBL" id="ABJ08368.1"/>
    </source>
</evidence>
<accession>Q07I66</accession>
<reference evidence="1" key="1">
    <citation type="submission" date="2006-09" db="EMBL/GenBank/DDBJ databases">
        <title>Complete sequence of Rhodopseudomonas palustris BisA53.</title>
        <authorList>
            <consortium name="US DOE Joint Genome Institute"/>
            <person name="Copeland A."/>
            <person name="Lucas S."/>
            <person name="Lapidus A."/>
            <person name="Barry K."/>
            <person name="Detter J.C."/>
            <person name="Glavina del Rio T."/>
            <person name="Hammon N."/>
            <person name="Israni S."/>
            <person name="Dalin E."/>
            <person name="Tice H."/>
            <person name="Pitluck S."/>
            <person name="Chain P."/>
            <person name="Malfatti S."/>
            <person name="Shin M."/>
            <person name="Vergez L."/>
            <person name="Schmutz J."/>
            <person name="Larimer F."/>
            <person name="Land M."/>
            <person name="Hauser L."/>
            <person name="Pelletier D.A."/>
            <person name="Kyrpides N."/>
            <person name="Kim E."/>
            <person name="Harwood C.S."/>
            <person name="Oda Y."/>
            <person name="Richardson P."/>
        </authorList>
    </citation>
    <scope>NUCLEOTIDE SEQUENCE [LARGE SCALE GENOMIC DNA]</scope>
    <source>
        <strain evidence="1">BisA53</strain>
    </source>
</reference>
<dbReference type="eggNOG" id="ENOG502ZQHM">
    <property type="taxonomic scope" value="Bacteria"/>
</dbReference>
<dbReference type="KEGG" id="rpe:RPE_4444"/>
<name>Q07I66_RHOP5</name>
<proteinExistence type="predicted"/>